<comment type="subcellular location">
    <subcellularLocation>
        <location evidence="1">Endoplasmic reticulum</location>
    </subcellularLocation>
</comment>
<keyword evidence="4" id="KW-0732">Signal</keyword>
<dbReference type="GO" id="GO:0017177">
    <property type="term" value="C:glucosidase II complex"/>
    <property type="evidence" value="ECO:0007669"/>
    <property type="project" value="TreeGrafter"/>
</dbReference>
<evidence type="ECO:0000259" key="14">
    <source>
        <dbReference type="Pfam" id="PF17137"/>
    </source>
</evidence>
<dbReference type="PANTHER" id="PTHR22762">
    <property type="entry name" value="ALPHA-GLUCOSIDASE"/>
    <property type="match status" value="1"/>
</dbReference>
<dbReference type="InterPro" id="IPR030458">
    <property type="entry name" value="Glyco_hydro_31_AS"/>
</dbReference>
<dbReference type="GO" id="GO:0090599">
    <property type="term" value="F:alpha-glucosidase activity"/>
    <property type="evidence" value="ECO:0007669"/>
    <property type="project" value="TreeGrafter"/>
</dbReference>
<dbReference type="CDD" id="cd06603">
    <property type="entry name" value="GH31_GANC_GANAB_alpha"/>
    <property type="match status" value="1"/>
</dbReference>
<dbReference type="GO" id="GO:0006491">
    <property type="term" value="P:N-glycan processing"/>
    <property type="evidence" value="ECO:0007669"/>
    <property type="project" value="TreeGrafter"/>
</dbReference>
<dbReference type="InterPro" id="IPR025887">
    <property type="entry name" value="Glyco_hydro_31_N_dom"/>
</dbReference>
<evidence type="ECO:0000256" key="8">
    <source>
        <dbReference type="ARBA" id="ARBA00023295"/>
    </source>
</evidence>
<dbReference type="SUPFAM" id="SSF51011">
    <property type="entry name" value="Glycosyl hydrolase domain"/>
    <property type="match status" value="1"/>
</dbReference>
<dbReference type="OrthoDB" id="5839090at2759"/>
<keyword evidence="6" id="KW-0256">Endoplasmic reticulum</keyword>
<comment type="similarity">
    <text evidence="3 10">Belongs to the glycosyl hydrolase 31 family.</text>
</comment>
<dbReference type="GO" id="GO:0005975">
    <property type="term" value="P:carbohydrate metabolic process"/>
    <property type="evidence" value="ECO:0007669"/>
    <property type="project" value="InterPro"/>
</dbReference>
<comment type="caution">
    <text evidence="16">The sequence shown here is derived from an EMBL/GenBank/DDBJ whole genome shotgun (WGS) entry which is preliminary data.</text>
</comment>
<gene>
    <name evidence="16" type="ORF">BB561_000826</name>
</gene>
<dbReference type="InterPro" id="IPR011013">
    <property type="entry name" value="Gal_mutarotase_sf_dom"/>
</dbReference>
<dbReference type="Pfam" id="PF21365">
    <property type="entry name" value="Glyco_hydro_31_3rd"/>
    <property type="match status" value="1"/>
</dbReference>
<feature type="domain" description="DUF5110" evidence="14">
    <location>
        <begin position="816"/>
        <end position="856"/>
    </location>
</feature>
<evidence type="ECO:0000259" key="12">
    <source>
        <dbReference type="Pfam" id="PF01055"/>
    </source>
</evidence>
<dbReference type="AlphaFoldDB" id="A0A2T9YXD9"/>
<feature type="region of interest" description="Disordered" evidence="11">
    <location>
        <begin position="179"/>
        <end position="206"/>
    </location>
</feature>
<dbReference type="SUPFAM" id="SSF74650">
    <property type="entry name" value="Galactose mutarotase-like"/>
    <property type="match status" value="1"/>
</dbReference>
<evidence type="ECO:0000256" key="9">
    <source>
        <dbReference type="ARBA" id="ARBA00042895"/>
    </source>
</evidence>
<dbReference type="PANTHER" id="PTHR22762:SF54">
    <property type="entry name" value="BCDNA.GH04962"/>
    <property type="match status" value="1"/>
</dbReference>
<dbReference type="InterPro" id="IPR048395">
    <property type="entry name" value="Glyco_hydro_31_C"/>
</dbReference>
<dbReference type="Proteomes" id="UP000245383">
    <property type="component" value="Unassembled WGS sequence"/>
</dbReference>
<dbReference type="Gene3D" id="3.20.20.80">
    <property type="entry name" value="Glycosidases"/>
    <property type="match status" value="1"/>
</dbReference>
<evidence type="ECO:0000256" key="4">
    <source>
        <dbReference type="ARBA" id="ARBA00022729"/>
    </source>
</evidence>
<dbReference type="Gene3D" id="2.60.40.1180">
    <property type="entry name" value="Golgi alpha-mannosidase II"/>
    <property type="match status" value="2"/>
</dbReference>
<feature type="domain" description="Glycosyl hydrolase family 31 C-terminal" evidence="15">
    <location>
        <begin position="710"/>
        <end position="798"/>
    </location>
</feature>
<dbReference type="CDD" id="cd14752">
    <property type="entry name" value="GH31_N"/>
    <property type="match status" value="1"/>
</dbReference>
<proteinExistence type="inferred from homology"/>
<dbReference type="FunFam" id="3.20.20.80:FF:000046">
    <property type="entry name" value="Glucosidase alpha, neutral C"/>
    <property type="match status" value="1"/>
</dbReference>
<evidence type="ECO:0000256" key="7">
    <source>
        <dbReference type="ARBA" id="ARBA00023180"/>
    </source>
</evidence>
<comment type="pathway">
    <text evidence="2">Glycan metabolism; N-glycan metabolism.</text>
</comment>
<dbReference type="InterPro" id="IPR013780">
    <property type="entry name" value="Glyco_hydro_b"/>
</dbReference>
<feature type="compositionally biased region" description="Polar residues" evidence="11">
    <location>
        <begin position="186"/>
        <end position="206"/>
    </location>
</feature>
<evidence type="ECO:0000256" key="11">
    <source>
        <dbReference type="SAM" id="MobiDB-lite"/>
    </source>
</evidence>
<keyword evidence="7" id="KW-0325">Glycoprotein</keyword>
<protein>
    <recommendedName>
        <fullName evidence="9">Glucosidase II subunit alpha</fullName>
    </recommendedName>
</protein>
<dbReference type="STRING" id="133385.A0A2T9YXD9"/>
<dbReference type="GO" id="GO:0030246">
    <property type="term" value="F:carbohydrate binding"/>
    <property type="evidence" value="ECO:0007669"/>
    <property type="project" value="InterPro"/>
</dbReference>
<evidence type="ECO:0000256" key="10">
    <source>
        <dbReference type="RuleBase" id="RU361185"/>
    </source>
</evidence>
<organism evidence="16 17">
    <name type="scientific">Smittium simulii</name>
    <dbReference type="NCBI Taxonomy" id="133385"/>
    <lineage>
        <taxon>Eukaryota</taxon>
        <taxon>Fungi</taxon>
        <taxon>Fungi incertae sedis</taxon>
        <taxon>Zoopagomycota</taxon>
        <taxon>Kickxellomycotina</taxon>
        <taxon>Harpellomycetes</taxon>
        <taxon>Harpellales</taxon>
        <taxon>Legeriomycetaceae</taxon>
        <taxon>Smittium</taxon>
    </lineage>
</organism>
<evidence type="ECO:0000256" key="2">
    <source>
        <dbReference type="ARBA" id="ARBA00004833"/>
    </source>
</evidence>
<dbReference type="EMBL" id="MBFR01000020">
    <property type="protein sequence ID" value="PVU96997.1"/>
    <property type="molecule type" value="Genomic_DNA"/>
</dbReference>
<accession>A0A2T9YXD9</accession>
<evidence type="ECO:0000259" key="15">
    <source>
        <dbReference type="Pfam" id="PF21365"/>
    </source>
</evidence>
<feature type="domain" description="Glycoside hydrolase family 31 TIM barrel" evidence="12">
    <location>
        <begin position="376"/>
        <end position="702"/>
    </location>
</feature>
<evidence type="ECO:0000259" key="13">
    <source>
        <dbReference type="Pfam" id="PF13802"/>
    </source>
</evidence>
<dbReference type="SUPFAM" id="SSF51445">
    <property type="entry name" value="(Trans)glycosidases"/>
    <property type="match status" value="1"/>
</dbReference>
<keyword evidence="17" id="KW-1185">Reference proteome</keyword>
<sequence length="944" mass="107839">MVKVEDFKTCNDSRFCKLHRQFADSATKASKADPQYYVKKDSVAFADNVLSARIVNSQKNIDLSLTATFLEQQIVRLRIQEAEPIKPRYQGCGEHVLKNGEAGLLNSSFSDYNLSIKNSTDGLTTHVLHFGKNSQNHDFTLLLTEKPWSLSILQNDKPTIEVNSLGYFNFENVKTHDSVSSVSPSNKISDATENTPLADNSTQTNTDVKHDETFKSWTDSVPNGPQSFGIDISFPGSSNLYGIPEHASTLSLKTTRGAKEHYSEPYRLYNLDVFEYLEDSPMALYGSVPLILSHSSQHTVGLFSMNSAETWVDITKNQPSNILNLLNKVVNRSNSASFSSSHWITESGVLDMFLIPGPTPKEVFSQYASLTGTTDLPREFALGYHQCRWNYLDQDDVLSVNQKFEEHRIPYDVIWLDIEHTDSKKYYTWDYKKFPDPVFMQNELAKHGRNLVNVVDPHIKTDPGYSISKTAAQNNHFIKNKNGKDFKGWCWPGDSNWVDYFNPESLQWVSEQYSFKNYHNTTSNLFIWNDMNEPAIFNGPEITMEKDIVHHGGIEHRDVHNIYGMLVQKSTFEGLSNRENPPKRPFVLSRAYFAGTQRYGAIWTGDNTADWNHLQVSIPMVLTNCLTGINFNGADVGGFFGNPSSELLTRWYQLGIWYPFFRAHAHIDTKRREPWLLGEPYVSHIRDAIQLRYRFLPYWYTLFYENKQTGMPIARPLWVEFPENSNFYETTTQFMVGSALMISPVLSEGDVVTQQIKLPSQESYYEFDTDYSVPGPETLTMQTPIDKQVIFAVGGNIIPTKDRPRRSSKLMKNDPYTINVFTSMRGEAKGSLYIDDGETFDYKKGAYIYREFSFTNATLYSKDATPKEHIDSDSQKAFIETIKDIRVERVVISKMYNSFTKAIITENGVQREVEVTCTSKNKTKCVIRDPAVLISNDWSIQLVF</sequence>
<name>A0A2T9YXD9_9FUNG</name>
<evidence type="ECO:0000256" key="1">
    <source>
        <dbReference type="ARBA" id="ARBA00004240"/>
    </source>
</evidence>
<evidence type="ECO:0000256" key="6">
    <source>
        <dbReference type="ARBA" id="ARBA00022824"/>
    </source>
</evidence>
<dbReference type="Pfam" id="PF17137">
    <property type="entry name" value="DUF5110"/>
    <property type="match status" value="1"/>
</dbReference>
<dbReference type="PROSITE" id="PS00129">
    <property type="entry name" value="GLYCOSYL_HYDROL_F31_1"/>
    <property type="match status" value="1"/>
</dbReference>
<dbReference type="InterPro" id="IPR033403">
    <property type="entry name" value="DUF5110"/>
</dbReference>
<dbReference type="Gene3D" id="2.60.40.1760">
    <property type="entry name" value="glycosyl hydrolase (family 31)"/>
    <property type="match status" value="1"/>
</dbReference>
<evidence type="ECO:0000313" key="17">
    <source>
        <dbReference type="Proteomes" id="UP000245383"/>
    </source>
</evidence>
<keyword evidence="8 10" id="KW-0326">Glycosidase</keyword>
<dbReference type="InterPro" id="IPR000322">
    <property type="entry name" value="Glyco_hydro_31_TIM"/>
</dbReference>
<feature type="domain" description="Glycoside hydrolase family 31 N-terminal" evidence="13">
    <location>
        <begin position="65"/>
        <end position="313"/>
    </location>
</feature>
<keyword evidence="5 10" id="KW-0378">Hydrolase</keyword>
<evidence type="ECO:0000313" key="16">
    <source>
        <dbReference type="EMBL" id="PVU96997.1"/>
    </source>
</evidence>
<reference evidence="16 17" key="1">
    <citation type="journal article" date="2018" name="MBio">
        <title>Comparative Genomics Reveals the Core Gene Toolbox for the Fungus-Insect Symbiosis.</title>
        <authorList>
            <person name="Wang Y."/>
            <person name="Stata M."/>
            <person name="Wang W."/>
            <person name="Stajich J.E."/>
            <person name="White M.M."/>
            <person name="Moncalvo J.M."/>
        </authorList>
    </citation>
    <scope>NUCLEOTIDE SEQUENCE [LARGE SCALE GENOMIC DNA]</scope>
    <source>
        <strain evidence="16 17">SWE-8-4</strain>
    </source>
</reference>
<dbReference type="Pfam" id="PF13802">
    <property type="entry name" value="Gal_mutarotas_2"/>
    <property type="match status" value="1"/>
</dbReference>
<evidence type="ECO:0000256" key="5">
    <source>
        <dbReference type="ARBA" id="ARBA00022801"/>
    </source>
</evidence>
<dbReference type="Pfam" id="PF01055">
    <property type="entry name" value="Glyco_hydro_31_2nd"/>
    <property type="match status" value="1"/>
</dbReference>
<evidence type="ECO:0000256" key="3">
    <source>
        <dbReference type="ARBA" id="ARBA00007806"/>
    </source>
</evidence>
<dbReference type="InterPro" id="IPR017853">
    <property type="entry name" value="GH"/>
</dbReference>